<comment type="caution">
    <text evidence="10">The sequence shown here is derived from an EMBL/GenBank/DDBJ whole genome shotgun (WGS) entry which is preliminary data.</text>
</comment>
<evidence type="ECO:0000313" key="11">
    <source>
        <dbReference type="Proteomes" id="UP001515480"/>
    </source>
</evidence>
<keyword evidence="11" id="KW-1185">Reference proteome</keyword>
<feature type="transmembrane region" description="Helical" evidence="9">
    <location>
        <begin position="380"/>
        <end position="406"/>
    </location>
</feature>
<sequence>MIDLLICFTTASLSCFFFAASLRCFLALSILRCFFFFAALCFFFFATAALGCFFFFATAALGCFFFAAASLCYYALALSCFKAWSSLDPPHMSGTDEYDGHGSGAKSSRSPRLRPSLQWYHLVGVTFFAVCGGDYGLEDAVGAGGPCYTLVGLLLLPWCWSLPIALMTAELSAMIPETGGYVVWVRRAFGPFWAHQNALWNLVANAFDNALYPVMFVDYLRYFPALRIEGWGRWLISIGMLFSVTSLNLVGVDVVASASNVFALLVIAPFAALTLAGLPEVNPSAWWGAPPTTGVHWGTFLSVLLWNTSGYDSIGALAAEVQHPGRDFPRAMGVTITLVTLVYLLPLLVALSMDADNLDRWTDGHFTVVAAEHVGEWLSAWISIGGALSAMGLLNTLLCTSARVAVSAARMHVLPSCLGAVHEPSSTPRAATLCIAALLAVACTLPFSELVSISMLFYGATTLMEFLALLRLRQLEPLTSRPYRIPLGRWGLTLASLPPIALCLLLVWLASFESWVILGASTVMGVATYVHVHSWRAIFSRDAHLGGYGQVTSVAPAGPERPDHIDTRAQYRGTPALRIDAAAAAEGAMPEDDCSPRVEDASRQASPLDTMEELDCTHEDGNGESSCPTSPLRGSSSSIQMSKVGRGNTL</sequence>
<dbReference type="GO" id="GO:0015203">
    <property type="term" value="F:polyamine transmembrane transporter activity"/>
    <property type="evidence" value="ECO:0007669"/>
    <property type="project" value="UniProtKB-ARBA"/>
</dbReference>
<dbReference type="PANTHER" id="PTHR45826:SF25">
    <property type="entry name" value="AMINO ACID PERMEASE-LIKE PROTEIN"/>
    <property type="match status" value="1"/>
</dbReference>
<evidence type="ECO:0000256" key="4">
    <source>
        <dbReference type="ARBA" id="ARBA00022692"/>
    </source>
</evidence>
<dbReference type="Pfam" id="PF13520">
    <property type="entry name" value="AA_permease_2"/>
    <property type="match status" value="1"/>
</dbReference>
<dbReference type="Proteomes" id="UP001515480">
    <property type="component" value="Unassembled WGS sequence"/>
</dbReference>
<evidence type="ECO:0000256" key="5">
    <source>
        <dbReference type="ARBA" id="ARBA00022989"/>
    </source>
</evidence>
<dbReference type="AlphaFoldDB" id="A0AB34K455"/>
<feature type="transmembrane region" description="Helical" evidence="9">
    <location>
        <begin position="231"/>
        <end position="250"/>
    </location>
</feature>
<evidence type="ECO:0000256" key="2">
    <source>
        <dbReference type="ARBA" id="ARBA00022448"/>
    </source>
</evidence>
<dbReference type="InterPro" id="IPR044566">
    <property type="entry name" value="RMV1-like"/>
</dbReference>
<comment type="similarity">
    <text evidence="7">Belongs to the amino acid-polyamine-organocation (APC) superfamily. Polyamine:cation symporter (PHS) (TC 2.A.3.12) family.</text>
</comment>
<dbReference type="EMBL" id="JBGBPQ010000002">
    <property type="protein sequence ID" value="KAL1528157.1"/>
    <property type="molecule type" value="Genomic_DNA"/>
</dbReference>
<comment type="subcellular location">
    <subcellularLocation>
        <location evidence="1">Cell membrane</location>
        <topology evidence="1">Multi-pass membrane protein</topology>
    </subcellularLocation>
</comment>
<gene>
    <name evidence="10" type="ORF">AB1Y20_009518</name>
</gene>
<keyword evidence="3" id="KW-1003">Cell membrane</keyword>
<dbReference type="InterPro" id="IPR002293">
    <property type="entry name" value="AA/rel_permease1"/>
</dbReference>
<keyword evidence="4 9" id="KW-0812">Transmembrane</keyword>
<name>A0AB34K455_PRYPA</name>
<dbReference type="Gene3D" id="1.20.1740.10">
    <property type="entry name" value="Amino acid/polyamine transporter I"/>
    <property type="match status" value="1"/>
</dbReference>
<evidence type="ECO:0000313" key="10">
    <source>
        <dbReference type="EMBL" id="KAL1528157.1"/>
    </source>
</evidence>
<evidence type="ECO:0000256" key="8">
    <source>
        <dbReference type="SAM" id="MobiDB-lite"/>
    </source>
</evidence>
<reference evidence="10 11" key="1">
    <citation type="journal article" date="2024" name="Science">
        <title>Giant polyketide synthase enzymes in the biosynthesis of giant marine polyether toxins.</title>
        <authorList>
            <person name="Fallon T.R."/>
            <person name="Shende V.V."/>
            <person name="Wierzbicki I.H."/>
            <person name="Pendleton A.L."/>
            <person name="Watervoot N.F."/>
            <person name="Auber R.P."/>
            <person name="Gonzalez D.J."/>
            <person name="Wisecaver J.H."/>
            <person name="Moore B.S."/>
        </authorList>
    </citation>
    <scope>NUCLEOTIDE SEQUENCE [LARGE SCALE GENOMIC DNA]</scope>
    <source>
        <strain evidence="10 11">12B1</strain>
    </source>
</reference>
<keyword evidence="6 9" id="KW-0472">Membrane</keyword>
<dbReference type="PANTHER" id="PTHR45826">
    <property type="entry name" value="POLYAMINE TRANSPORTER PUT1"/>
    <property type="match status" value="1"/>
</dbReference>
<feature type="transmembrane region" description="Helical" evidence="9">
    <location>
        <begin position="331"/>
        <end position="353"/>
    </location>
</feature>
<accession>A0AB34K455</accession>
<proteinExistence type="inferred from homology"/>
<feature type="transmembrane region" description="Helical" evidence="9">
    <location>
        <begin position="427"/>
        <end position="447"/>
    </location>
</feature>
<evidence type="ECO:0008006" key="12">
    <source>
        <dbReference type="Google" id="ProtNLM"/>
    </source>
</evidence>
<organism evidence="10 11">
    <name type="scientific">Prymnesium parvum</name>
    <name type="common">Toxic golden alga</name>
    <dbReference type="NCBI Taxonomy" id="97485"/>
    <lineage>
        <taxon>Eukaryota</taxon>
        <taxon>Haptista</taxon>
        <taxon>Haptophyta</taxon>
        <taxon>Prymnesiophyceae</taxon>
        <taxon>Prymnesiales</taxon>
        <taxon>Prymnesiaceae</taxon>
        <taxon>Prymnesium</taxon>
    </lineage>
</organism>
<evidence type="ECO:0000256" key="3">
    <source>
        <dbReference type="ARBA" id="ARBA00022475"/>
    </source>
</evidence>
<feature type="transmembrane region" description="Helical" evidence="9">
    <location>
        <begin position="34"/>
        <end position="56"/>
    </location>
</feature>
<feature type="transmembrane region" description="Helical" evidence="9">
    <location>
        <begin position="490"/>
        <end position="509"/>
    </location>
</feature>
<feature type="transmembrane region" description="Helical" evidence="9">
    <location>
        <begin position="119"/>
        <end position="137"/>
    </location>
</feature>
<feature type="region of interest" description="Disordered" evidence="8">
    <location>
        <begin position="588"/>
        <end position="650"/>
    </location>
</feature>
<feature type="transmembrane region" description="Helical" evidence="9">
    <location>
        <begin position="515"/>
        <end position="532"/>
    </location>
</feature>
<keyword evidence="5 9" id="KW-1133">Transmembrane helix</keyword>
<feature type="compositionally biased region" description="Polar residues" evidence="8">
    <location>
        <begin position="623"/>
        <end position="641"/>
    </location>
</feature>
<evidence type="ECO:0000256" key="9">
    <source>
        <dbReference type="SAM" id="Phobius"/>
    </source>
</evidence>
<evidence type="ECO:0000256" key="1">
    <source>
        <dbReference type="ARBA" id="ARBA00004651"/>
    </source>
</evidence>
<evidence type="ECO:0000256" key="6">
    <source>
        <dbReference type="ARBA" id="ARBA00023136"/>
    </source>
</evidence>
<feature type="transmembrane region" description="Helical" evidence="9">
    <location>
        <begin position="299"/>
        <end position="319"/>
    </location>
</feature>
<feature type="transmembrane region" description="Helical" evidence="9">
    <location>
        <begin position="63"/>
        <end position="84"/>
    </location>
</feature>
<feature type="transmembrane region" description="Helical" evidence="9">
    <location>
        <begin position="262"/>
        <end position="279"/>
    </location>
</feature>
<protein>
    <recommendedName>
        <fullName evidence="12">Amino acid permease</fullName>
    </recommendedName>
</protein>
<dbReference type="GO" id="GO:0005886">
    <property type="term" value="C:plasma membrane"/>
    <property type="evidence" value="ECO:0007669"/>
    <property type="project" value="UniProtKB-SubCell"/>
</dbReference>
<evidence type="ECO:0000256" key="7">
    <source>
        <dbReference type="ARBA" id="ARBA00024041"/>
    </source>
</evidence>
<keyword evidence="2" id="KW-0813">Transport</keyword>